<dbReference type="SMART" id="SM00408">
    <property type="entry name" value="IGc2"/>
    <property type="match status" value="2"/>
</dbReference>
<reference evidence="14" key="1">
    <citation type="journal article" date="2010" name="Science">
        <title>Plasticity of animal genome architecture unmasked by rapid evolution of a pelagic tunicate.</title>
        <authorList>
            <person name="Denoeud F."/>
            <person name="Henriet S."/>
            <person name="Mungpakdee S."/>
            <person name="Aury J.M."/>
            <person name="Da Silva C."/>
            <person name="Brinkmann H."/>
            <person name="Mikhaleva J."/>
            <person name="Olsen L.C."/>
            <person name="Jubin C."/>
            <person name="Canestro C."/>
            <person name="Bouquet J.M."/>
            <person name="Danks G."/>
            <person name="Poulain J."/>
            <person name="Campsteijn C."/>
            <person name="Adamski M."/>
            <person name="Cross I."/>
            <person name="Yadetie F."/>
            <person name="Muffato M."/>
            <person name="Louis A."/>
            <person name="Butcher S."/>
            <person name="Tsagkogeorga G."/>
            <person name="Konrad A."/>
            <person name="Singh S."/>
            <person name="Jensen M.F."/>
            <person name="Cong E.H."/>
            <person name="Eikeseth-Otteraa H."/>
            <person name="Noel B."/>
            <person name="Anthouard V."/>
            <person name="Porcel B.M."/>
            <person name="Kachouri-Lafond R."/>
            <person name="Nishino A."/>
            <person name="Ugolini M."/>
            <person name="Chourrout P."/>
            <person name="Nishida H."/>
            <person name="Aasland R."/>
            <person name="Huzurbazar S."/>
            <person name="Westhof E."/>
            <person name="Delsuc F."/>
            <person name="Lehrach H."/>
            <person name="Reinhardt R."/>
            <person name="Weissenbach J."/>
            <person name="Roy S.W."/>
            <person name="Artiguenave F."/>
            <person name="Postlethwait J.H."/>
            <person name="Manak J.R."/>
            <person name="Thompson E.M."/>
            <person name="Jaillon O."/>
            <person name="Du Pasquier L."/>
            <person name="Boudinot P."/>
            <person name="Liberles D.A."/>
            <person name="Volff J.N."/>
            <person name="Philippe H."/>
            <person name="Lenhard B."/>
            <person name="Roest Crollius H."/>
            <person name="Wincker P."/>
            <person name="Chourrout D."/>
        </authorList>
    </citation>
    <scope>NUCLEOTIDE SEQUENCE [LARGE SCALE GENOMIC DNA]</scope>
</reference>
<keyword evidence="7 12" id="KW-1133">Transmembrane helix</keyword>
<dbReference type="PANTHER" id="PTHR23277:SF108">
    <property type="entry name" value="FASCICLIN-3"/>
    <property type="match status" value="1"/>
</dbReference>
<dbReference type="Pfam" id="PF07686">
    <property type="entry name" value="V-set"/>
    <property type="match status" value="1"/>
</dbReference>
<keyword evidence="8 12" id="KW-0472">Membrane</keyword>
<dbReference type="GO" id="GO:0007157">
    <property type="term" value="P:heterophilic cell-cell adhesion via plasma membrane cell adhesion molecules"/>
    <property type="evidence" value="ECO:0007669"/>
    <property type="project" value="TreeGrafter"/>
</dbReference>
<evidence type="ECO:0000256" key="8">
    <source>
        <dbReference type="ARBA" id="ARBA00023136"/>
    </source>
</evidence>
<dbReference type="PANTHER" id="PTHR23277">
    <property type="entry name" value="NECTIN-RELATED"/>
    <property type="match status" value="1"/>
</dbReference>
<evidence type="ECO:0000256" key="1">
    <source>
        <dbReference type="ARBA" id="ARBA00004167"/>
    </source>
</evidence>
<proteinExistence type="inferred from homology"/>
<keyword evidence="6" id="KW-0130">Cell adhesion</keyword>
<evidence type="ECO:0000256" key="10">
    <source>
        <dbReference type="ARBA" id="ARBA00023180"/>
    </source>
</evidence>
<evidence type="ECO:0000256" key="2">
    <source>
        <dbReference type="ARBA" id="ARBA00007810"/>
    </source>
</evidence>
<dbReference type="InterPro" id="IPR051427">
    <property type="entry name" value="Nectin/Nectin-like"/>
</dbReference>
<dbReference type="Pfam" id="PF08205">
    <property type="entry name" value="C2-set_2"/>
    <property type="match status" value="1"/>
</dbReference>
<protein>
    <recommendedName>
        <fullName evidence="13">Ig-like domain-containing protein</fullName>
    </recommendedName>
</protein>
<keyword evidence="10" id="KW-0325">Glycoprotein</keyword>
<organism evidence="14">
    <name type="scientific">Oikopleura dioica</name>
    <name type="common">Tunicate</name>
    <dbReference type="NCBI Taxonomy" id="34765"/>
    <lineage>
        <taxon>Eukaryota</taxon>
        <taxon>Metazoa</taxon>
        <taxon>Chordata</taxon>
        <taxon>Tunicata</taxon>
        <taxon>Appendicularia</taxon>
        <taxon>Copelata</taxon>
        <taxon>Oikopleuridae</taxon>
        <taxon>Oikopleura</taxon>
    </lineage>
</organism>
<dbReference type="Proteomes" id="UP000001307">
    <property type="component" value="Unassembled WGS sequence"/>
</dbReference>
<dbReference type="InterPro" id="IPR036179">
    <property type="entry name" value="Ig-like_dom_sf"/>
</dbReference>
<evidence type="ECO:0000256" key="3">
    <source>
        <dbReference type="ARBA" id="ARBA00022692"/>
    </source>
</evidence>
<dbReference type="EMBL" id="FN653073">
    <property type="protein sequence ID" value="CBY10969.1"/>
    <property type="molecule type" value="Genomic_DNA"/>
</dbReference>
<evidence type="ECO:0000313" key="15">
    <source>
        <dbReference type="Proteomes" id="UP000001307"/>
    </source>
</evidence>
<sequence length="482" mass="53507">MKTSLLWSALAAAQINNDVTVEVGQNATLRCSNDQAVEQTVYVDFQALDDASESTVLEFDRSATGQIEIKYHPSNRFITDGRSIQLFNAQLSDEGTYTCTIRPTGSNKVTIRNPLVINTKPSEPEIVNEVPQSRPLIDIYDDETLDKDTLSSVATCKVDGAKPPAKVTWHFENQENEVGDVIPSSQQVGYKERQTQTSSTLQIIPVKSYDKQSAVCRVTWNGSVLYTKSFTIDVQYKPHTPIIRPNKAQQKATCTAEGNPEPDIVWTLPDGTTDSNPTVLMQEVGNPNATYTCMAQNDHGKSLLETTNWDLDQFVGPVSTGNIGLIVGVVAGAISIICLAGYLIYRFCLDPTMAEKQPEYDYHGGQRDHYVGGSQTGLNSAPQRKTPDYEPEYDTDDEPGQIVSQTSSRYHQTRRSNSNIRSTPQRNVQYDGAPADVDLVDNAKDRYETDYNPSYYARNTVPYKDTYMSMDNGYDGSDSQMV</sequence>
<feature type="compositionally biased region" description="Acidic residues" evidence="11">
    <location>
        <begin position="389"/>
        <end position="399"/>
    </location>
</feature>
<dbReference type="CDD" id="cd00096">
    <property type="entry name" value="Ig"/>
    <property type="match status" value="1"/>
</dbReference>
<dbReference type="GO" id="GO:0007156">
    <property type="term" value="P:homophilic cell adhesion via plasma membrane adhesion molecules"/>
    <property type="evidence" value="ECO:0007669"/>
    <property type="project" value="TreeGrafter"/>
</dbReference>
<dbReference type="AlphaFoldDB" id="E4XLW2"/>
<evidence type="ECO:0000256" key="9">
    <source>
        <dbReference type="ARBA" id="ARBA00023157"/>
    </source>
</evidence>
<dbReference type="InterPro" id="IPR007110">
    <property type="entry name" value="Ig-like_dom"/>
</dbReference>
<evidence type="ECO:0000256" key="5">
    <source>
        <dbReference type="ARBA" id="ARBA00022737"/>
    </source>
</evidence>
<feature type="transmembrane region" description="Helical" evidence="12">
    <location>
        <begin position="323"/>
        <end position="345"/>
    </location>
</feature>
<dbReference type="InterPro" id="IPR013106">
    <property type="entry name" value="Ig_V-set"/>
</dbReference>
<feature type="compositionally biased region" description="Basic and acidic residues" evidence="11">
    <location>
        <begin position="360"/>
        <end position="370"/>
    </location>
</feature>
<dbReference type="InParanoid" id="E4XLW2"/>
<evidence type="ECO:0000313" key="14">
    <source>
        <dbReference type="EMBL" id="CBY10969.1"/>
    </source>
</evidence>
<keyword evidence="4" id="KW-0732">Signal</keyword>
<evidence type="ECO:0000256" key="7">
    <source>
        <dbReference type="ARBA" id="ARBA00022989"/>
    </source>
</evidence>
<evidence type="ECO:0000256" key="6">
    <source>
        <dbReference type="ARBA" id="ARBA00022889"/>
    </source>
</evidence>
<feature type="domain" description="Ig-like" evidence="13">
    <location>
        <begin position="238"/>
        <end position="304"/>
    </location>
</feature>
<feature type="compositionally biased region" description="Polar residues" evidence="11">
    <location>
        <begin position="402"/>
        <end position="428"/>
    </location>
</feature>
<comment type="subcellular location">
    <subcellularLocation>
        <location evidence="1">Membrane</location>
        <topology evidence="1">Single-pass membrane protein</topology>
    </subcellularLocation>
</comment>
<dbReference type="SUPFAM" id="SSF48726">
    <property type="entry name" value="Immunoglobulin"/>
    <property type="match status" value="3"/>
</dbReference>
<dbReference type="GO" id="GO:0016020">
    <property type="term" value="C:membrane"/>
    <property type="evidence" value="ECO:0007669"/>
    <property type="project" value="UniProtKB-SubCell"/>
</dbReference>
<dbReference type="InterPro" id="IPR013162">
    <property type="entry name" value="CD80_C2-set"/>
</dbReference>
<dbReference type="GO" id="GO:0005912">
    <property type="term" value="C:adherens junction"/>
    <property type="evidence" value="ECO:0007669"/>
    <property type="project" value="TreeGrafter"/>
</dbReference>
<feature type="region of interest" description="Disordered" evidence="11">
    <location>
        <begin position="360"/>
        <end position="431"/>
    </location>
</feature>
<evidence type="ECO:0000256" key="4">
    <source>
        <dbReference type="ARBA" id="ARBA00022729"/>
    </source>
</evidence>
<dbReference type="OrthoDB" id="10006996at2759"/>
<keyword evidence="3 12" id="KW-0812">Transmembrane</keyword>
<dbReference type="InterPro" id="IPR003599">
    <property type="entry name" value="Ig_sub"/>
</dbReference>
<evidence type="ECO:0000259" key="13">
    <source>
        <dbReference type="PROSITE" id="PS50835"/>
    </source>
</evidence>
<dbReference type="PROSITE" id="PS50835">
    <property type="entry name" value="IG_LIKE"/>
    <property type="match status" value="3"/>
</dbReference>
<accession>E4XLW2</accession>
<name>E4XLW2_OIKDI</name>
<dbReference type="InterPro" id="IPR003598">
    <property type="entry name" value="Ig_sub2"/>
</dbReference>
<comment type="similarity">
    <text evidence="2">Belongs to the nectin family.</text>
</comment>
<feature type="domain" description="Ig-like" evidence="13">
    <location>
        <begin position="8"/>
        <end position="110"/>
    </location>
</feature>
<feature type="domain" description="Ig-like" evidence="13">
    <location>
        <begin position="124"/>
        <end position="231"/>
    </location>
</feature>
<dbReference type="SMART" id="SM00409">
    <property type="entry name" value="IG"/>
    <property type="match status" value="2"/>
</dbReference>
<dbReference type="Gene3D" id="2.60.40.10">
    <property type="entry name" value="Immunoglobulins"/>
    <property type="match status" value="3"/>
</dbReference>
<keyword evidence="15" id="KW-1185">Reference proteome</keyword>
<evidence type="ECO:0000256" key="12">
    <source>
        <dbReference type="SAM" id="Phobius"/>
    </source>
</evidence>
<dbReference type="InterPro" id="IPR013783">
    <property type="entry name" value="Ig-like_fold"/>
</dbReference>
<keyword evidence="9" id="KW-1015">Disulfide bond</keyword>
<evidence type="ECO:0000256" key="11">
    <source>
        <dbReference type="SAM" id="MobiDB-lite"/>
    </source>
</evidence>
<gene>
    <name evidence="14" type="ORF">GSOID_T00014706001</name>
</gene>
<keyword evidence="5" id="KW-0677">Repeat</keyword>